<name>H0WRI0_OTOGA</name>
<dbReference type="OMA" id="WENPLAM"/>
<protein>
    <recommendedName>
        <fullName evidence="12">Histidine kinase/HSP90-like ATPase domain-containing protein</fullName>
    </recommendedName>
</protein>
<keyword evidence="7" id="KW-0143">Chaperone</keyword>
<dbReference type="SUPFAM" id="SSF54211">
    <property type="entry name" value="Ribosomal protein S5 domain 2-like"/>
    <property type="match status" value="1"/>
</dbReference>
<feature type="binding site" evidence="8">
    <location>
        <position position="35"/>
    </location>
    <ligand>
        <name>ATP</name>
        <dbReference type="ChEBI" id="CHEBI:30616"/>
    </ligand>
</feature>
<feature type="binding site" evidence="8">
    <location>
        <position position="151"/>
    </location>
    <ligand>
        <name>ATP</name>
        <dbReference type="ChEBI" id="CHEBI:30616"/>
    </ligand>
</feature>
<evidence type="ECO:0000256" key="8">
    <source>
        <dbReference type="PIRSR" id="PIRSR002583-1"/>
    </source>
</evidence>
<comment type="similarity">
    <text evidence="2">Belongs to the heat shock protein 90 family.</text>
</comment>
<dbReference type="STRING" id="30611.ENSOGAP00000004636"/>
<dbReference type="HOGENOM" id="CLU_006684_5_0_1"/>
<dbReference type="Gene3D" id="3.30.230.80">
    <property type="match status" value="1"/>
</dbReference>
<dbReference type="EMBL" id="AAQR03186516">
    <property type="status" value="NOT_ANNOTATED_CDS"/>
    <property type="molecule type" value="Genomic_DNA"/>
</dbReference>
<dbReference type="Pfam" id="PF13589">
    <property type="entry name" value="HATPase_c_3"/>
    <property type="match status" value="1"/>
</dbReference>
<organism evidence="10 11">
    <name type="scientific">Otolemur garnettii</name>
    <name type="common">Small-eared galago</name>
    <name type="synonym">Garnett's greater bushbaby</name>
    <dbReference type="NCBI Taxonomy" id="30611"/>
    <lineage>
        <taxon>Eukaryota</taxon>
        <taxon>Metazoa</taxon>
        <taxon>Chordata</taxon>
        <taxon>Craniata</taxon>
        <taxon>Vertebrata</taxon>
        <taxon>Euteleostomi</taxon>
        <taxon>Mammalia</taxon>
        <taxon>Eutheria</taxon>
        <taxon>Euarchontoglires</taxon>
        <taxon>Primates</taxon>
        <taxon>Strepsirrhini</taxon>
        <taxon>Lorisiformes</taxon>
        <taxon>Galagidae</taxon>
        <taxon>Otolemur</taxon>
    </lineage>
</organism>
<evidence type="ECO:0000256" key="9">
    <source>
        <dbReference type="SAM" id="MobiDB-lite"/>
    </source>
</evidence>
<dbReference type="Pfam" id="PF00183">
    <property type="entry name" value="HSP90"/>
    <property type="match status" value="1"/>
</dbReference>
<dbReference type="InParanoid" id="H0WRI0"/>
<reference evidence="10" key="2">
    <citation type="submission" date="2025-08" db="UniProtKB">
        <authorList>
            <consortium name="Ensembl"/>
        </authorList>
    </citation>
    <scope>IDENTIFICATION</scope>
</reference>
<dbReference type="FunFam" id="3.40.50.11260:FF:000001">
    <property type="entry name" value="Heat shock protein 90 alpha"/>
    <property type="match status" value="1"/>
</dbReference>
<evidence type="ECO:0000256" key="3">
    <source>
        <dbReference type="ARBA" id="ARBA00022490"/>
    </source>
</evidence>
<dbReference type="FunFam" id="3.30.565.10:FF:000204">
    <property type="entry name" value="Heat shock protein HSP 90-beta"/>
    <property type="match status" value="1"/>
</dbReference>
<dbReference type="GO" id="GO:0016887">
    <property type="term" value="F:ATP hydrolysis activity"/>
    <property type="evidence" value="ECO:0007669"/>
    <property type="project" value="InterPro"/>
</dbReference>
<dbReference type="Ensembl" id="ENSOGAT00000005189.2">
    <property type="protein sequence ID" value="ENSOGAP00000004636.2"/>
    <property type="gene ID" value="ENSOGAG00000005187.2"/>
</dbReference>
<evidence type="ECO:0000256" key="2">
    <source>
        <dbReference type="ARBA" id="ARBA00008239"/>
    </source>
</evidence>
<accession>H0WRI0</accession>
<feature type="binding site" evidence="8">
    <location>
        <position position="67"/>
    </location>
    <ligand>
        <name>ATP</name>
        <dbReference type="ChEBI" id="CHEBI:30616"/>
    </ligand>
</feature>
<proteinExistence type="inferred from homology"/>
<reference evidence="10" key="3">
    <citation type="submission" date="2025-09" db="UniProtKB">
        <authorList>
            <consortium name="Ensembl"/>
        </authorList>
    </citation>
    <scope>IDENTIFICATION</scope>
</reference>
<dbReference type="InterPro" id="IPR036890">
    <property type="entry name" value="HATPase_C_sf"/>
</dbReference>
<evidence type="ECO:0008006" key="12">
    <source>
        <dbReference type="Google" id="ProtNLM"/>
    </source>
</evidence>
<evidence type="ECO:0000256" key="5">
    <source>
        <dbReference type="ARBA" id="ARBA00022840"/>
    </source>
</evidence>
<feature type="binding site" evidence="8">
    <location>
        <begin position="102"/>
        <end position="107"/>
    </location>
    <ligand>
        <name>ATP</name>
        <dbReference type="ChEBI" id="CHEBI:30616"/>
    </ligand>
</feature>
<dbReference type="GO" id="GO:0051082">
    <property type="term" value="F:unfolded protein binding"/>
    <property type="evidence" value="ECO:0007669"/>
    <property type="project" value="InterPro"/>
</dbReference>
<sequence>GEVLNTYTRFQISFCPFIFWKFQAFFGDKEIFLREFISNSSDAFGQIRYENLTDSSKLDSGKELVQDIGFGITKADLINNLYYYQLWKQSILAGADISMIGQFGFGFYSAYLVGEKVTVITKHNDDEQYAWESLAGGSFTVRTGEPMGHGTKVILHLKEDQTEYLEERRRQEIVKKHSLFIGYPITLFVEKEHDKEVSDNEADEKEDEEEEKEKEEKESDDKLEIKDVGSDEKEQEKKDGDKKIKEMYIDHEQLNKTKLVWTRNPNGITHKKYGEFYKSLTNAWENPLAMKHFSVEGQLEFRALLFVPKCAPFDLFKNRLGSNLPPPTYGASATPLSHKHGPKYRVFIMYNCEELIPEYLNFIRGDVAKSKILKVIRKNLIKNQKSLELFTELGEEKENYRKFYEKFSKNIKLRIHEEAFELLQYYTSVSGEMVSLKDYCTRTKENQKHVCYVTGETKDQVANSAFMEHLWKHGLKVIYMIKLIGDHIQQLKEFEGKTSVSVTKEGL</sequence>
<dbReference type="Gene3D" id="3.30.565.10">
    <property type="entry name" value="Histidine kinase-like ATPase, C-terminal domain"/>
    <property type="match status" value="1"/>
</dbReference>
<feature type="compositionally biased region" description="Acidic residues" evidence="9">
    <location>
        <begin position="199"/>
        <end position="213"/>
    </location>
</feature>
<dbReference type="InterPro" id="IPR020568">
    <property type="entry name" value="Ribosomal_Su5_D2-typ_SF"/>
</dbReference>
<comment type="subcellular location">
    <subcellularLocation>
        <location evidence="1">Cytoplasm</location>
    </subcellularLocation>
</comment>
<keyword evidence="3" id="KW-0963">Cytoplasm</keyword>
<evidence type="ECO:0000313" key="11">
    <source>
        <dbReference type="Proteomes" id="UP000005225"/>
    </source>
</evidence>
<dbReference type="GeneTree" id="ENSGT01020000230401"/>
<dbReference type="PIRSF" id="PIRSF002583">
    <property type="entry name" value="Hsp90"/>
    <property type="match status" value="1"/>
</dbReference>
<evidence type="ECO:0000256" key="6">
    <source>
        <dbReference type="ARBA" id="ARBA00023016"/>
    </source>
</evidence>
<dbReference type="GO" id="GO:0005524">
    <property type="term" value="F:ATP binding"/>
    <property type="evidence" value="ECO:0007669"/>
    <property type="project" value="UniProtKB-KW"/>
</dbReference>
<evidence type="ECO:0000256" key="1">
    <source>
        <dbReference type="ARBA" id="ARBA00004496"/>
    </source>
</evidence>
<dbReference type="GO" id="GO:0005737">
    <property type="term" value="C:cytoplasm"/>
    <property type="evidence" value="ECO:0007669"/>
    <property type="project" value="UniProtKB-SubCell"/>
</dbReference>
<dbReference type="InterPro" id="IPR001404">
    <property type="entry name" value="Hsp90_fam"/>
</dbReference>
<keyword evidence="11" id="KW-1185">Reference proteome</keyword>
<feature type="compositionally biased region" description="Basic and acidic residues" evidence="9">
    <location>
        <begin position="214"/>
        <end position="240"/>
    </location>
</feature>
<keyword evidence="4 8" id="KW-0547">Nucleotide-binding</keyword>
<keyword evidence="6" id="KW-0346">Stress response</keyword>
<reference evidence="11" key="1">
    <citation type="submission" date="2011-03" db="EMBL/GenBank/DDBJ databases">
        <title>Version 3 of the genome sequence of Otolemur garnettii (Bushbaby).</title>
        <authorList>
            <consortium name="The Broad Institute Genome Sequencing Platform"/>
            <person name="Di Palma F."/>
            <person name="Johnson J."/>
            <person name="Lander E.S."/>
            <person name="Lindblad-Toh K."/>
            <person name="Jaffe D.B."/>
            <person name="Gnerre S."/>
            <person name="MacCallum I."/>
            <person name="Przybylski D."/>
            <person name="Ribeiro F.J."/>
            <person name="Burton J.N."/>
            <person name="Walker B.J."/>
            <person name="Sharpe T."/>
            <person name="Hall G."/>
        </authorList>
    </citation>
    <scope>NUCLEOTIDE SEQUENCE [LARGE SCALE GENOMIC DNA]</scope>
</reference>
<evidence type="ECO:0000313" key="10">
    <source>
        <dbReference type="Ensembl" id="ENSOGAP00000004636.2"/>
    </source>
</evidence>
<feature type="binding site" evidence="8">
    <location>
        <position position="80"/>
    </location>
    <ligand>
        <name>ATP</name>
        <dbReference type="ChEBI" id="CHEBI:30616"/>
    </ligand>
</feature>
<dbReference type="Gene3D" id="3.40.50.11260">
    <property type="match status" value="1"/>
</dbReference>
<dbReference type="eggNOG" id="KOG0019">
    <property type="taxonomic scope" value="Eukaryota"/>
</dbReference>
<evidence type="ECO:0000256" key="4">
    <source>
        <dbReference type="ARBA" id="ARBA00022741"/>
    </source>
</evidence>
<keyword evidence="5 8" id="KW-0067">ATP-binding</keyword>
<feature type="region of interest" description="Disordered" evidence="9">
    <location>
        <begin position="194"/>
        <end position="240"/>
    </location>
</feature>
<dbReference type="SUPFAM" id="SSF55874">
    <property type="entry name" value="ATPase domain of HSP90 chaperone/DNA topoisomerase II/histidine kinase"/>
    <property type="match status" value="1"/>
</dbReference>
<dbReference type="PANTHER" id="PTHR11528">
    <property type="entry name" value="HEAT SHOCK PROTEIN 90 FAMILY MEMBER"/>
    <property type="match status" value="1"/>
</dbReference>
<evidence type="ECO:0000256" key="7">
    <source>
        <dbReference type="ARBA" id="ARBA00023186"/>
    </source>
</evidence>
<dbReference type="GO" id="GO:0140662">
    <property type="term" value="F:ATP-dependent protein folding chaperone"/>
    <property type="evidence" value="ECO:0007669"/>
    <property type="project" value="InterPro"/>
</dbReference>
<dbReference type="Proteomes" id="UP000005225">
    <property type="component" value="Unassembled WGS sequence"/>
</dbReference>
<feature type="binding site" evidence="8">
    <location>
        <position position="39"/>
    </location>
    <ligand>
        <name>ATP</name>
        <dbReference type="ChEBI" id="CHEBI:30616"/>
    </ligand>
</feature>
<dbReference type="AlphaFoldDB" id="H0WRI0"/>